<dbReference type="EMBL" id="CP017962">
    <property type="protein sequence ID" value="APC49012.1"/>
    <property type="molecule type" value="Genomic_DNA"/>
</dbReference>
<dbReference type="GO" id="GO:0030001">
    <property type="term" value="P:metal ion transport"/>
    <property type="evidence" value="ECO:0007669"/>
    <property type="project" value="InterPro"/>
</dbReference>
<organism evidence="3 4">
    <name type="scientific">Virgibacillus halodenitrificans</name>
    <name type="common">Bacillus halodenitrificans</name>
    <dbReference type="NCBI Taxonomy" id="1482"/>
    <lineage>
        <taxon>Bacteria</taxon>
        <taxon>Bacillati</taxon>
        <taxon>Bacillota</taxon>
        <taxon>Bacilli</taxon>
        <taxon>Bacillales</taxon>
        <taxon>Bacillaceae</taxon>
        <taxon>Virgibacillus</taxon>
    </lineage>
</organism>
<dbReference type="InterPro" id="IPR006129">
    <property type="entry name" value="AdhesinB"/>
</dbReference>
<dbReference type="Proteomes" id="UP000182945">
    <property type="component" value="Chromosome"/>
</dbReference>
<dbReference type="PANTHER" id="PTHR42953">
    <property type="entry name" value="HIGH-AFFINITY ZINC UPTAKE SYSTEM PROTEIN ZNUA-RELATED"/>
    <property type="match status" value="1"/>
</dbReference>
<protein>
    <submittedName>
        <fullName evidence="3">Adhesin</fullName>
    </submittedName>
</protein>
<evidence type="ECO:0000256" key="2">
    <source>
        <dbReference type="SAM" id="SignalP"/>
    </source>
</evidence>
<dbReference type="Pfam" id="PF01297">
    <property type="entry name" value="ZnuA"/>
    <property type="match status" value="1"/>
</dbReference>
<evidence type="ECO:0000256" key="1">
    <source>
        <dbReference type="SAM" id="MobiDB-lite"/>
    </source>
</evidence>
<gene>
    <name evidence="3" type="ORF">BME96_12765</name>
</gene>
<dbReference type="GO" id="GO:0046872">
    <property type="term" value="F:metal ion binding"/>
    <property type="evidence" value="ECO:0007669"/>
    <property type="project" value="InterPro"/>
</dbReference>
<feature type="chain" id="PRO_5042094544" evidence="2">
    <location>
        <begin position="22"/>
        <end position="308"/>
    </location>
</feature>
<name>A0AAC9NL05_VIRHA</name>
<evidence type="ECO:0000313" key="4">
    <source>
        <dbReference type="Proteomes" id="UP000182945"/>
    </source>
</evidence>
<dbReference type="InterPro" id="IPR050492">
    <property type="entry name" value="Bact_metal-bind_prot9"/>
</dbReference>
<dbReference type="GeneID" id="71515276"/>
<feature type="compositionally biased region" description="Basic and acidic residues" evidence="1">
    <location>
        <begin position="122"/>
        <end position="139"/>
    </location>
</feature>
<dbReference type="InterPro" id="IPR006127">
    <property type="entry name" value="ZnuA-like"/>
</dbReference>
<keyword evidence="2" id="KW-0732">Signal</keyword>
<feature type="signal peptide" evidence="2">
    <location>
        <begin position="1"/>
        <end position="21"/>
    </location>
</feature>
<evidence type="ECO:0000313" key="3">
    <source>
        <dbReference type="EMBL" id="APC49012.1"/>
    </source>
</evidence>
<dbReference type="KEGG" id="vhl:BME96_12765"/>
<dbReference type="SUPFAM" id="SSF53807">
    <property type="entry name" value="Helical backbone' metal receptor"/>
    <property type="match status" value="1"/>
</dbReference>
<proteinExistence type="predicted"/>
<reference evidence="3 4" key="1">
    <citation type="submission" date="2016-11" db="EMBL/GenBank/DDBJ databases">
        <title>Complete genome sequencing of Virgibacillus halodenitrificans PDB-F2.</title>
        <authorList>
            <person name="Sun Z."/>
            <person name="Zhou Y."/>
            <person name="Li H."/>
        </authorList>
    </citation>
    <scope>NUCLEOTIDE SEQUENCE [LARGE SCALE GENOMIC DNA]</scope>
    <source>
        <strain evidence="3 4">PDB-F2</strain>
    </source>
</reference>
<dbReference type="AlphaFoldDB" id="A0AAC9NL05"/>
<sequence length="308" mass="35229">MKQFFLAIIIILLSIGTVACSQQKENADDQLTIYASIYPIQFAIEQIGGDRVNTNTIYPPGVDAHTYEPTSKTMTSLAESNAFIFLGAGMEAFAEKAADALAKQEVELVELGNHEELFHTEQRQEHTHDDGHHHGDHNPHIWLDPQRMIKMTELIKDELIKLQPSSEKYFTENFNTLKQELMELDILYTEKLENKQDKQIMVSHAAYSYWEDRYGIKQIAINGLSSNDEPSQKELTQIIDQAKKFDINYIVFEQNSSNRVTEIIQKQLGAEAVTIHNLAVLTDTDIKNDENYLTIMKQNLKVLNQITK</sequence>
<feature type="region of interest" description="Disordered" evidence="1">
    <location>
        <begin position="122"/>
        <end position="141"/>
    </location>
</feature>
<dbReference type="PRINTS" id="PR00691">
    <property type="entry name" value="ADHESINB"/>
</dbReference>
<dbReference type="GO" id="GO:0007155">
    <property type="term" value="P:cell adhesion"/>
    <property type="evidence" value="ECO:0007669"/>
    <property type="project" value="InterPro"/>
</dbReference>
<dbReference type="RefSeq" id="WP_071649263.1">
    <property type="nucleotide sequence ID" value="NZ_CP017962.1"/>
</dbReference>
<dbReference type="PROSITE" id="PS51257">
    <property type="entry name" value="PROKAR_LIPOPROTEIN"/>
    <property type="match status" value="1"/>
</dbReference>
<dbReference type="PANTHER" id="PTHR42953:SF8">
    <property type="entry name" value="ZINT DOMAIN-CONTAINING PROTEIN"/>
    <property type="match status" value="1"/>
</dbReference>
<dbReference type="Gene3D" id="3.40.50.1980">
    <property type="entry name" value="Nitrogenase molybdenum iron protein domain"/>
    <property type="match status" value="2"/>
</dbReference>
<accession>A0AAC9NL05</accession>